<protein>
    <submittedName>
        <fullName evidence="2">CYFA0S10e00122g1_1</fullName>
    </submittedName>
</protein>
<dbReference type="PANTHER" id="PTHR31551">
    <property type="entry name" value="PRE-MRNA-SPLICING FACTOR CWF18"/>
    <property type="match status" value="1"/>
</dbReference>
<evidence type="ECO:0000313" key="2">
    <source>
        <dbReference type="EMBL" id="CDR42600.1"/>
    </source>
</evidence>
<dbReference type="EMBL" id="LK052895">
    <property type="protein sequence ID" value="CDR42600.1"/>
    <property type="molecule type" value="Genomic_DNA"/>
</dbReference>
<organism evidence="2">
    <name type="scientific">Cyberlindnera fabianii</name>
    <name type="common">Yeast</name>
    <name type="synonym">Hansenula fabianii</name>
    <dbReference type="NCBI Taxonomy" id="36022"/>
    <lineage>
        <taxon>Eukaryota</taxon>
        <taxon>Fungi</taxon>
        <taxon>Dikarya</taxon>
        <taxon>Ascomycota</taxon>
        <taxon>Saccharomycotina</taxon>
        <taxon>Saccharomycetes</taxon>
        <taxon>Phaffomycetales</taxon>
        <taxon>Phaffomycetaceae</taxon>
        <taxon>Cyberlindnera</taxon>
    </lineage>
</organism>
<feature type="region of interest" description="Disordered" evidence="1">
    <location>
        <begin position="1"/>
        <end position="75"/>
    </location>
</feature>
<dbReference type="Pfam" id="PF08315">
    <property type="entry name" value="cwf18"/>
    <property type="match status" value="1"/>
</dbReference>
<dbReference type="GO" id="GO:0071014">
    <property type="term" value="C:post-mRNA release spliceosomal complex"/>
    <property type="evidence" value="ECO:0007669"/>
    <property type="project" value="TreeGrafter"/>
</dbReference>
<evidence type="ECO:0000256" key="1">
    <source>
        <dbReference type="SAM" id="MobiDB-lite"/>
    </source>
</evidence>
<dbReference type="OrthoDB" id="10261348at2759"/>
<sequence length="151" mass="16999">MSLEAQAADRKARLAALRNKNKVNPSSNTTTSTTQDVSPKEHTSLISRNFDPESRSQVRGVSAPPTTLDENSETVEAVSQAIQDKILAQFREEATIQTRANVIKPKKITWDLERDLQNDMELLDEKTDEVIKALVKDRIRKLKQANDEVDI</sequence>
<dbReference type="GO" id="GO:0005684">
    <property type="term" value="C:U2-type spliceosomal complex"/>
    <property type="evidence" value="ECO:0007669"/>
    <property type="project" value="TreeGrafter"/>
</dbReference>
<proteinExistence type="predicted"/>
<accession>A0A061AYJ7</accession>
<dbReference type="AlphaFoldDB" id="A0A061AYJ7"/>
<name>A0A061AYJ7_CYBFA</name>
<reference evidence="2" key="1">
    <citation type="journal article" date="2014" name="Genome Announc.">
        <title>Genome sequence of the yeast Cyberlindnera fabianii (Hansenula fabianii).</title>
        <authorList>
            <person name="Freel K.C."/>
            <person name="Sarilar V."/>
            <person name="Neuveglise C."/>
            <person name="Devillers H."/>
            <person name="Friedrich A."/>
            <person name="Schacherer J."/>
        </authorList>
    </citation>
    <scope>NUCLEOTIDE SEQUENCE</scope>
    <source>
        <strain evidence="2">YJS4271</strain>
    </source>
</reference>
<dbReference type="PhylomeDB" id="A0A061AYJ7"/>
<dbReference type="InterPro" id="IPR013169">
    <property type="entry name" value="mRNA_splic_Cwf18-like"/>
</dbReference>
<feature type="compositionally biased region" description="Polar residues" evidence="1">
    <location>
        <begin position="57"/>
        <end position="69"/>
    </location>
</feature>
<gene>
    <name evidence="2" type="ORF">CYFA0S_10e00122g</name>
</gene>
<dbReference type="PANTHER" id="PTHR31551:SF1">
    <property type="entry name" value="COILED-COIL DOMAIN-CONTAINING PROTEIN 12"/>
    <property type="match status" value="1"/>
</dbReference>